<dbReference type="InterPro" id="IPR000504">
    <property type="entry name" value="RRM_dom"/>
</dbReference>
<feature type="domain" description="RRM" evidence="8">
    <location>
        <begin position="88"/>
        <end position="158"/>
    </location>
</feature>
<dbReference type="GO" id="GO:0006397">
    <property type="term" value="P:mRNA processing"/>
    <property type="evidence" value="ECO:0007669"/>
    <property type="project" value="UniProtKB-KW"/>
</dbReference>
<dbReference type="Proteomes" id="UP001286456">
    <property type="component" value="Unassembled WGS sequence"/>
</dbReference>
<dbReference type="PROSITE" id="PS50102">
    <property type="entry name" value="RRM"/>
    <property type="match status" value="2"/>
</dbReference>
<dbReference type="Pfam" id="PF00076">
    <property type="entry name" value="RRM_1"/>
    <property type="match status" value="2"/>
</dbReference>
<feature type="domain" description="RRM" evidence="8">
    <location>
        <begin position="182"/>
        <end position="260"/>
    </location>
</feature>
<dbReference type="GO" id="GO:0003723">
    <property type="term" value="F:RNA binding"/>
    <property type="evidence" value="ECO:0007669"/>
    <property type="project" value="UniProtKB-UniRule"/>
</dbReference>
<organism evidence="9 10">
    <name type="scientific">Cercophora scortea</name>
    <dbReference type="NCBI Taxonomy" id="314031"/>
    <lineage>
        <taxon>Eukaryota</taxon>
        <taxon>Fungi</taxon>
        <taxon>Dikarya</taxon>
        <taxon>Ascomycota</taxon>
        <taxon>Pezizomycotina</taxon>
        <taxon>Sordariomycetes</taxon>
        <taxon>Sordariomycetidae</taxon>
        <taxon>Sordariales</taxon>
        <taxon>Lasiosphaeriaceae</taxon>
        <taxon>Cercophora</taxon>
    </lineage>
</organism>
<dbReference type="AlphaFoldDB" id="A0AAE0J296"/>
<dbReference type="GO" id="GO:0008380">
    <property type="term" value="P:RNA splicing"/>
    <property type="evidence" value="ECO:0007669"/>
    <property type="project" value="UniProtKB-KW"/>
</dbReference>
<evidence type="ECO:0000256" key="2">
    <source>
        <dbReference type="ARBA" id="ARBA00022664"/>
    </source>
</evidence>
<proteinExistence type="predicted"/>
<evidence type="ECO:0000256" key="7">
    <source>
        <dbReference type="SAM" id="MobiDB-lite"/>
    </source>
</evidence>
<dbReference type="SUPFAM" id="SSF54928">
    <property type="entry name" value="RNA-binding domain, RBD"/>
    <property type="match status" value="2"/>
</dbReference>
<protein>
    <recommendedName>
        <fullName evidence="8">RRM domain-containing protein</fullName>
    </recommendedName>
</protein>
<keyword evidence="10" id="KW-1185">Reference proteome</keyword>
<dbReference type="Gene3D" id="3.30.70.330">
    <property type="match status" value="2"/>
</dbReference>
<comment type="caution">
    <text evidence="9">The sequence shown here is derived from an EMBL/GenBank/DDBJ whole genome shotgun (WGS) entry which is preliminary data.</text>
</comment>
<evidence type="ECO:0000256" key="4">
    <source>
        <dbReference type="ARBA" id="ARBA00023187"/>
    </source>
</evidence>
<reference evidence="9" key="1">
    <citation type="journal article" date="2023" name="Mol. Phylogenet. Evol.">
        <title>Genome-scale phylogeny and comparative genomics of the fungal order Sordariales.</title>
        <authorList>
            <person name="Hensen N."/>
            <person name="Bonometti L."/>
            <person name="Westerberg I."/>
            <person name="Brannstrom I.O."/>
            <person name="Guillou S."/>
            <person name="Cros-Aarteil S."/>
            <person name="Calhoun S."/>
            <person name="Haridas S."/>
            <person name="Kuo A."/>
            <person name="Mondo S."/>
            <person name="Pangilinan J."/>
            <person name="Riley R."/>
            <person name="LaButti K."/>
            <person name="Andreopoulos B."/>
            <person name="Lipzen A."/>
            <person name="Chen C."/>
            <person name="Yan M."/>
            <person name="Daum C."/>
            <person name="Ng V."/>
            <person name="Clum A."/>
            <person name="Steindorff A."/>
            <person name="Ohm R.A."/>
            <person name="Martin F."/>
            <person name="Silar P."/>
            <person name="Natvig D.O."/>
            <person name="Lalanne C."/>
            <person name="Gautier V."/>
            <person name="Ament-Velasquez S.L."/>
            <person name="Kruys A."/>
            <person name="Hutchinson M.I."/>
            <person name="Powell A.J."/>
            <person name="Barry K."/>
            <person name="Miller A.N."/>
            <person name="Grigoriev I.V."/>
            <person name="Debuchy R."/>
            <person name="Gladieux P."/>
            <person name="Hiltunen Thoren M."/>
            <person name="Johannesson H."/>
        </authorList>
    </citation>
    <scope>NUCLEOTIDE SEQUENCE</scope>
    <source>
        <strain evidence="9">SMH4131-1</strain>
    </source>
</reference>
<dbReference type="InterPro" id="IPR051106">
    <property type="entry name" value="RNA-bind/splicing_reg"/>
</dbReference>
<comment type="subcellular location">
    <subcellularLocation>
        <location evidence="1">Nucleus</location>
    </subcellularLocation>
</comment>
<feature type="region of interest" description="Disordered" evidence="7">
    <location>
        <begin position="261"/>
        <end position="287"/>
    </location>
</feature>
<dbReference type="EMBL" id="JAUEPO010000001">
    <property type="protein sequence ID" value="KAK3335604.1"/>
    <property type="molecule type" value="Genomic_DNA"/>
</dbReference>
<dbReference type="CDD" id="cd00590">
    <property type="entry name" value="RRM_SF"/>
    <property type="match status" value="1"/>
</dbReference>
<dbReference type="InterPro" id="IPR035979">
    <property type="entry name" value="RBD_domain_sf"/>
</dbReference>
<evidence type="ECO:0000256" key="3">
    <source>
        <dbReference type="ARBA" id="ARBA00022884"/>
    </source>
</evidence>
<evidence type="ECO:0000256" key="5">
    <source>
        <dbReference type="ARBA" id="ARBA00023242"/>
    </source>
</evidence>
<accession>A0AAE0J296</accession>
<dbReference type="SMART" id="SM00360">
    <property type="entry name" value="RRM"/>
    <property type="match status" value="2"/>
</dbReference>
<evidence type="ECO:0000256" key="1">
    <source>
        <dbReference type="ARBA" id="ARBA00004123"/>
    </source>
</evidence>
<gene>
    <name evidence="9" type="ORF">B0T19DRAFT_406958</name>
</gene>
<dbReference type="GO" id="GO:0005634">
    <property type="term" value="C:nucleus"/>
    <property type="evidence" value="ECO:0007669"/>
    <property type="project" value="UniProtKB-SubCell"/>
</dbReference>
<reference evidence="9" key="2">
    <citation type="submission" date="2023-06" db="EMBL/GenBank/DDBJ databases">
        <authorList>
            <consortium name="Lawrence Berkeley National Laboratory"/>
            <person name="Haridas S."/>
            <person name="Hensen N."/>
            <person name="Bonometti L."/>
            <person name="Westerberg I."/>
            <person name="Brannstrom I.O."/>
            <person name="Guillou S."/>
            <person name="Cros-Aarteil S."/>
            <person name="Calhoun S."/>
            <person name="Kuo A."/>
            <person name="Mondo S."/>
            <person name="Pangilinan J."/>
            <person name="Riley R."/>
            <person name="Labutti K."/>
            <person name="Andreopoulos B."/>
            <person name="Lipzen A."/>
            <person name="Chen C."/>
            <person name="Yanf M."/>
            <person name="Daum C."/>
            <person name="Ng V."/>
            <person name="Clum A."/>
            <person name="Steindorff A."/>
            <person name="Ohm R."/>
            <person name="Martin F."/>
            <person name="Silar P."/>
            <person name="Natvig D."/>
            <person name="Lalanne C."/>
            <person name="Gautier V."/>
            <person name="Ament-Velasquez S.L."/>
            <person name="Kruys A."/>
            <person name="Hutchinson M.I."/>
            <person name="Powell A.J."/>
            <person name="Barry K."/>
            <person name="Miller A.N."/>
            <person name="Grigoriev I.V."/>
            <person name="Debuchy R."/>
            <person name="Gladieux P."/>
            <person name="Thoren M.H."/>
            <person name="Johannesson H."/>
        </authorList>
    </citation>
    <scope>NUCLEOTIDE SEQUENCE</scope>
    <source>
        <strain evidence="9">SMH4131-1</strain>
    </source>
</reference>
<name>A0AAE0J296_9PEZI</name>
<evidence type="ECO:0000313" key="10">
    <source>
        <dbReference type="Proteomes" id="UP001286456"/>
    </source>
</evidence>
<dbReference type="InterPro" id="IPR012677">
    <property type="entry name" value="Nucleotide-bd_a/b_plait_sf"/>
</dbReference>
<evidence type="ECO:0000259" key="8">
    <source>
        <dbReference type="PROSITE" id="PS50102"/>
    </source>
</evidence>
<feature type="compositionally biased region" description="Low complexity" evidence="7">
    <location>
        <begin position="74"/>
        <end position="83"/>
    </location>
</feature>
<keyword evidence="4" id="KW-0508">mRNA splicing</keyword>
<evidence type="ECO:0000313" key="9">
    <source>
        <dbReference type="EMBL" id="KAK3335604.1"/>
    </source>
</evidence>
<feature type="region of interest" description="Disordered" evidence="7">
    <location>
        <begin position="60"/>
        <end position="85"/>
    </location>
</feature>
<keyword evidence="3 6" id="KW-0694">RNA-binding</keyword>
<evidence type="ECO:0000256" key="6">
    <source>
        <dbReference type="PROSITE-ProRule" id="PRU00176"/>
    </source>
</evidence>
<dbReference type="PANTHER" id="PTHR48028:SF4">
    <property type="entry name" value="SC35-LIKE SPLICING FACTOR"/>
    <property type="match status" value="1"/>
</dbReference>
<keyword evidence="2" id="KW-0507">mRNA processing</keyword>
<dbReference type="PANTHER" id="PTHR48028">
    <property type="entry name" value="GLYCINE-RICH RNA-BINDING PROTEIN RZ1A"/>
    <property type="match status" value="1"/>
</dbReference>
<feature type="compositionally biased region" description="Basic and acidic residues" evidence="7">
    <location>
        <begin position="270"/>
        <end position="287"/>
    </location>
</feature>
<keyword evidence="5" id="KW-0539">Nucleus</keyword>
<sequence length="287" mass="31197">MQSIRRAALRSASSATRAVSSKALPTPFASSISRNVEASRIVSICAARFFSQTSRFQNSEQDTLGQALESTEGAPAPSSQTTPPATPYGAFVRNIMFEANEEHLYGLFEKFGGISHINVVKDSRGMSKGFGFVYFDNADSLKEACANTNGSFWHGRRITCIPKIAKEPGGRRASKGPSEPSAQLFIGNIPYETADADLNAIFSGLMNLKDVRIAVDRATGWPRGFAHADFADVQSATIAHDKLQNVQLGGRNLFVDYAAPKEERRHHRAGRGDREDLQTSNDDHSAA</sequence>